<keyword evidence="2" id="KW-1185">Reference proteome</keyword>
<proteinExistence type="predicted"/>
<accession>A0A931IGJ3</accession>
<protein>
    <submittedName>
        <fullName evidence="1">DUF1851 domain-containing protein</fullName>
    </submittedName>
</protein>
<comment type="caution">
    <text evidence="1">The sequence shown here is derived from an EMBL/GenBank/DDBJ whole genome shotgun (WGS) entry which is preliminary data.</text>
</comment>
<evidence type="ECO:0000313" key="1">
    <source>
        <dbReference type="EMBL" id="MBH0780001.1"/>
    </source>
</evidence>
<name>A0A931IGJ3_9NOCA</name>
<dbReference type="AlphaFoldDB" id="A0A931IGJ3"/>
<dbReference type="RefSeq" id="WP_198428986.1">
    <property type="nucleotide sequence ID" value="NZ_JADMLG010000013.1"/>
</dbReference>
<sequence length="145" mass="15793">MTDEGFRVIEPQPMARAMPAWEGAFPQFDLVVGYSDLGHVFMADSASSEFAVLHTYRAAAKGYGAFGDVAEFADEVLRDPGFAGYVLRNDHVAAIRELLGPLADEQVYIATPYPFLGGSEEPDTYSVGQVWVFLDVVGQLLGPWA</sequence>
<reference evidence="1" key="1">
    <citation type="submission" date="2020-11" db="EMBL/GenBank/DDBJ databases">
        <title>Nocardia NEAU-351.nov., a novel actinomycete isolated from the cow dung.</title>
        <authorList>
            <person name="Zhang X."/>
        </authorList>
    </citation>
    <scope>NUCLEOTIDE SEQUENCE</scope>
    <source>
        <strain evidence="1">NEAU-351</strain>
    </source>
</reference>
<dbReference type="Proteomes" id="UP000655751">
    <property type="component" value="Unassembled WGS sequence"/>
</dbReference>
<organism evidence="1 2">
    <name type="scientific">Nocardia bovistercoris</name>
    <dbReference type="NCBI Taxonomy" id="2785916"/>
    <lineage>
        <taxon>Bacteria</taxon>
        <taxon>Bacillati</taxon>
        <taxon>Actinomycetota</taxon>
        <taxon>Actinomycetes</taxon>
        <taxon>Mycobacteriales</taxon>
        <taxon>Nocardiaceae</taxon>
        <taxon>Nocardia</taxon>
    </lineage>
</organism>
<gene>
    <name evidence="1" type="ORF">IT779_27385</name>
</gene>
<evidence type="ECO:0000313" key="2">
    <source>
        <dbReference type="Proteomes" id="UP000655751"/>
    </source>
</evidence>
<dbReference type="EMBL" id="JADMLG010000013">
    <property type="protein sequence ID" value="MBH0780001.1"/>
    <property type="molecule type" value="Genomic_DNA"/>
</dbReference>